<name>A0ABY4WEP6_9BACL</name>
<evidence type="ECO:0000256" key="2">
    <source>
        <dbReference type="ARBA" id="ARBA00022475"/>
    </source>
</evidence>
<dbReference type="Pfam" id="PF02653">
    <property type="entry name" value="BPD_transp_2"/>
    <property type="match status" value="1"/>
</dbReference>
<feature type="transmembrane region" description="Helical" evidence="6">
    <location>
        <begin position="323"/>
        <end position="342"/>
    </location>
</feature>
<feature type="transmembrane region" description="Helical" evidence="6">
    <location>
        <begin position="137"/>
        <end position="158"/>
    </location>
</feature>
<dbReference type="InterPro" id="IPR001851">
    <property type="entry name" value="ABC_transp_permease"/>
</dbReference>
<organism evidence="7 8">
    <name type="scientific">Brevibacillus ruminantium</name>
    <dbReference type="NCBI Taxonomy" id="2950604"/>
    <lineage>
        <taxon>Bacteria</taxon>
        <taxon>Bacillati</taxon>
        <taxon>Bacillota</taxon>
        <taxon>Bacilli</taxon>
        <taxon>Bacillales</taxon>
        <taxon>Paenibacillaceae</taxon>
        <taxon>Brevibacillus</taxon>
    </lineage>
</organism>
<feature type="transmembrane region" description="Helical" evidence="6">
    <location>
        <begin position="192"/>
        <end position="217"/>
    </location>
</feature>
<gene>
    <name evidence="7" type="ORF">NDK47_26030</name>
</gene>
<evidence type="ECO:0000256" key="6">
    <source>
        <dbReference type="SAM" id="Phobius"/>
    </source>
</evidence>
<evidence type="ECO:0000256" key="1">
    <source>
        <dbReference type="ARBA" id="ARBA00004651"/>
    </source>
</evidence>
<dbReference type="Proteomes" id="UP001056500">
    <property type="component" value="Chromosome"/>
</dbReference>
<proteinExistence type="predicted"/>
<protein>
    <submittedName>
        <fullName evidence="7">ABC transporter permease</fullName>
    </submittedName>
</protein>
<evidence type="ECO:0000313" key="8">
    <source>
        <dbReference type="Proteomes" id="UP001056500"/>
    </source>
</evidence>
<evidence type="ECO:0000313" key="7">
    <source>
        <dbReference type="EMBL" id="USG65523.1"/>
    </source>
</evidence>
<accession>A0ABY4WEP6</accession>
<keyword evidence="4 6" id="KW-1133">Transmembrane helix</keyword>
<reference evidence="7" key="1">
    <citation type="submission" date="2022-06" db="EMBL/GenBank/DDBJ databases">
        <title>Genome sequencing of Brevibacillus sp. BB3-R1.</title>
        <authorList>
            <person name="Heo J."/>
            <person name="Lee D."/>
            <person name="Won M."/>
            <person name="Han B.-H."/>
            <person name="Hong S.-B."/>
            <person name="Kwon S.-W."/>
        </authorList>
    </citation>
    <scope>NUCLEOTIDE SEQUENCE</scope>
    <source>
        <strain evidence="7">BB3-R1</strain>
    </source>
</reference>
<dbReference type="EMBL" id="CP098755">
    <property type="protein sequence ID" value="USG65523.1"/>
    <property type="molecule type" value="Genomic_DNA"/>
</dbReference>
<feature type="transmembrane region" description="Helical" evidence="6">
    <location>
        <begin position="237"/>
        <end position="257"/>
    </location>
</feature>
<feature type="transmembrane region" description="Helical" evidence="6">
    <location>
        <begin position="51"/>
        <end position="74"/>
    </location>
</feature>
<sequence length="358" mass="38469">MEAIKQLSKSLVQPLLAVVIGLLTGAIFIAAVGESILGTYQEMWKGAFGSFYFLTSTLARATPIMLIALGLSLAFRAGVFNLGAEGQMVCGAISATLVALYLPAPGLVKMLAALVTGVLAGGLWSLFAGYLEAKFRIQLLISSLLLNYVAVLFASYLVSDPFQDKTGSAAMPQTPMLEKSVWLPKLFPGMSVHAGFLFALAAALLIFFVIRFTAFGYEVKMLGQNPFFSRYGGVNRVRVMLTSMFLSGGLAGLAGTVEVLGSHYRYVEGALTVPNFAWTGLMATLLANSHPIGVIFTSLLLAALQTGAMGVERNTEVPLELASVIQAVLILFISAKFTYSWWKNRKSKRRESQHGRAA</sequence>
<dbReference type="CDD" id="cd06580">
    <property type="entry name" value="TM_PBP1_transp_TpRbsC_like"/>
    <property type="match status" value="1"/>
</dbReference>
<evidence type="ECO:0000256" key="3">
    <source>
        <dbReference type="ARBA" id="ARBA00022692"/>
    </source>
</evidence>
<feature type="transmembrane region" description="Helical" evidence="6">
    <location>
        <begin position="86"/>
        <end position="104"/>
    </location>
</feature>
<evidence type="ECO:0000256" key="5">
    <source>
        <dbReference type="ARBA" id="ARBA00023136"/>
    </source>
</evidence>
<comment type="subcellular location">
    <subcellularLocation>
        <location evidence="1">Cell membrane</location>
        <topology evidence="1">Multi-pass membrane protein</topology>
    </subcellularLocation>
</comment>
<feature type="transmembrane region" description="Helical" evidence="6">
    <location>
        <begin position="110"/>
        <end position="130"/>
    </location>
</feature>
<evidence type="ECO:0000256" key="4">
    <source>
        <dbReference type="ARBA" id="ARBA00022989"/>
    </source>
</evidence>
<keyword evidence="3 6" id="KW-0812">Transmembrane</keyword>
<feature type="transmembrane region" description="Helical" evidence="6">
    <location>
        <begin position="12"/>
        <end position="31"/>
    </location>
</feature>
<keyword evidence="8" id="KW-1185">Reference proteome</keyword>
<keyword evidence="5 6" id="KW-0472">Membrane</keyword>
<dbReference type="PANTHER" id="PTHR47089:SF1">
    <property type="entry name" value="GUANOSINE ABC TRANSPORTER PERMEASE PROTEIN NUPP"/>
    <property type="match status" value="1"/>
</dbReference>
<keyword evidence="2" id="KW-1003">Cell membrane</keyword>
<dbReference type="PANTHER" id="PTHR47089">
    <property type="entry name" value="ABC TRANSPORTER, PERMEASE PROTEIN"/>
    <property type="match status" value="1"/>
</dbReference>
<dbReference type="RefSeq" id="WP_251872605.1">
    <property type="nucleotide sequence ID" value="NZ_CP098755.1"/>
</dbReference>